<sequence>MKFTHAEFVQFYNDREEKFDRERSNIVICSNNRCTKLCSIGEKRYRLRSLINFLQSNSGGCESFGNIILEEGIFSIIYLCEDMSESPLGGRVKLTCKLNIQEHNQLSLF</sequence>
<protein>
    <submittedName>
        <fullName evidence="1">Uncharacterized protein</fullName>
    </submittedName>
</protein>
<organism evidence="1">
    <name type="scientific">viral metagenome</name>
    <dbReference type="NCBI Taxonomy" id="1070528"/>
    <lineage>
        <taxon>unclassified sequences</taxon>
        <taxon>metagenomes</taxon>
        <taxon>organismal metagenomes</taxon>
    </lineage>
</organism>
<evidence type="ECO:0000313" key="3">
    <source>
        <dbReference type="EMBL" id="QJA87897.1"/>
    </source>
</evidence>
<reference evidence="1" key="1">
    <citation type="submission" date="2020-03" db="EMBL/GenBank/DDBJ databases">
        <title>The deep terrestrial virosphere.</title>
        <authorList>
            <person name="Holmfeldt K."/>
            <person name="Nilsson E."/>
            <person name="Simone D."/>
            <person name="Lopez-Fernandez M."/>
            <person name="Wu X."/>
            <person name="de Brujin I."/>
            <person name="Lundin D."/>
            <person name="Andersson A."/>
            <person name="Bertilsson S."/>
            <person name="Dopson M."/>
        </authorList>
    </citation>
    <scope>NUCLEOTIDE SEQUENCE</scope>
    <source>
        <strain evidence="2">MM415A02162</strain>
        <strain evidence="3">MM415B02872</strain>
        <strain evidence="1">TM448A03308</strain>
    </source>
</reference>
<evidence type="ECO:0000313" key="1">
    <source>
        <dbReference type="EMBL" id="QJA53213.1"/>
    </source>
</evidence>
<dbReference type="AlphaFoldDB" id="A0A6H1ZZ46"/>
<proteinExistence type="predicted"/>
<dbReference type="EMBL" id="MT142739">
    <property type="protein sequence ID" value="QJA87897.1"/>
    <property type="molecule type" value="Genomic_DNA"/>
</dbReference>
<gene>
    <name evidence="2" type="ORF">MM415A02162_0015</name>
    <name evidence="3" type="ORF">MM415B02872_0015</name>
    <name evidence="1" type="ORF">TM448A03308_0010</name>
</gene>
<dbReference type="EMBL" id="MT142061">
    <property type="protein sequence ID" value="QJA73911.1"/>
    <property type="molecule type" value="Genomic_DNA"/>
</dbReference>
<dbReference type="EMBL" id="MT144403">
    <property type="protein sequence ID" value="QJA53213.1"/>
    <property type="molecule type" value="Genomic_DNA"/>
</dbReference>
<accession>A0A6H1ZZ46</accession>
<name>A0A6H1ZZ46_9ZZZZ</name>
<evidence type="ECO:0000313" key="2">
    <source>
        <dbReference type="EMBL" id="QJA73911.1"/>
    </source>
</evidence>